<dbReference type="InterPro" id="IPR054828">
    <property type="entry name" value="Vit_B12_bind_prot"/>
</dbReference>
<dbReference type="NCBIfam" id="NF038402">
    <property type="entry name" value="TroA_like"/>
    <property type="match status" value="1"/>
</dbReference>
<organism evidence="4 5">
    <name type="scientific">Desulfofustis glycolicus DSM 9705</name>
    <dbReference type="NCBI Taxonomy" id="1121409"/>
    <lineage>
        <taxon>Bacteria</taxon>
        <taxon>Pseudomonadati</taxon>
        <taxon>Thermodesulfobacteriota</taxon>
        <taxon>Desulfobulbia</taxon>
        <taxon>Desulfobulbales</taxon>
        <taxon>Desulfocapsaceae</taxon>
        <taxon>Desulfofustis</taxon>
    </lineage>
</organism>
<accession>A0A1M5X1S6</accession>
<dbReference type="InterPro" id="IPR002808">
    <property type="entry name" value="AdoCbi_amidolase"/>
</dbReference>
<sequence>MFIRTLTLFIFVFLPQAVAAGEFPLVFSDSGGAEIVIEKPPQRVVSLVPSITEILFSIGADSAVAGITHHSLLPHGMAEKPVVGGFLSPDLARAAALEPDVVFYTELQQGVVEAFGREVILIDLSANSVEQGFAHIRLLGRMFEREAESAAVLEEQQQLLTLVEMKTAALSAAERPRVIRLMGSDPVMVPGDDSFQNEYIRRAGGTAPLFGKNGSIVSLDLSEWQDFNPQVIYACGDGASIFPLLQLPGWKDVDAIQDNRVMFFPCDLTCRVAAHPGSFVAWLAARLHEERFSDPQQQLLADGIVVRRPLLLPLTYISSAWVVESNIKDFNNKSVLVEFAEPMRILSTLEGWRENIRWVGNHYFPPPAWGLGHQEGVQGLRRTTLAALGREAVDTALLFTGADMGNLALVSRSYRDLQVTALVTAGVQGNAMRAAFDEGLYYELDDQGQEKSSGTINILLLTNATLSPRAMSRALIGATEAKSAALQDLDIRSSYSALFYPATGTGTDNILVVQGSGPPVDAAGGHTRLGELIGKVVYDGVRDAVLRQNGLSAGRTVFQRLRERKIDLSEICRSGDDHLCEAGMLEKLLLEPRYESFVHAALAISDDHERGLIKDLSSFNDWCRVIAAEIAGQPVELKTIDNESLPATLRLAFGALTSGFNGCGGTEACYENGKD</sequence>
<evidence type="ECO:0000259" key="3">
    <source>
        <dbReference type="PROSITE" id="PS50983"/>
    </source>
</evidence>
<dbReference type="Pfam" id="PF01955">
    <property type="entry name" value="CbiZ"/>
    <property type="match status" value="1"/>
</dbReference>
<dbReference type="InterPro" id="IPR002491">
    <property type="entry name" value="ABC_transptr_periplasmic_BD"/>
</dbReference>
<dbReference type="Proteomes" id="UP000184139">
    <property type="component" value="Unassembled WGS sequence"/>
</dbReference>
<dbReference type="Gene3D" id="3.40.50.1980">
    <property type="entry name" value="Nitrogenase molybdenum iron protein domain"/>
    <property type="match status" value="2"/>
</dbReference>
<dbReference type="PANTHER" id="PTHR30535">
    <property type="entry name" value="VITAMIN B12-BINDING PROTEIN"/>
    <property type="match status" value="1"/>
</dbReference>
<dbReference type="RefSeq" id="WP_073376803.1">
    <property type="nucleotide sequence ID" value="NZ_FQXS01000016.1"/>
</dbReference>
<evidence type="ECO:0000313" key="5">
    <source>
        <dbReference type="Proteomes" id="UP000184139"/>
    </source>
</evidence>
<feature type="domain" description="Fe/B12 periplasmic-binding" evidence="3">
    <location>
        <begin position="43"/>
        <end position="291"/>
    </location>
</feature>
<dbReference type="AlphaFoldDB" id="A0A1M5X1S6"/>
<dbReference type="STRING" id="1121409.SAMN02745124_02670"/>
<protein>
    <submittedName>
        <fullName evidence="4">ABC-type Fe3+-hydroxamate transport system, substrate-binding protein</fullName>
    </submittedName>
</protein>
<evidence type="ECO:0000256" key="1">
    <source>
        <dbReference type="ARBA" id="ARBA00022729"/>
    </source>
</evidence>
<dbReference type="SUPFAM" id="SSF53807">
    <property type="entry name" value="Helical backbone' metal receptor"/>
    <property type="match status" value="1"/>
</dbReference>
<evidence type="ECO:0000313" key="4">
    <source>
        <dbReference type="EMBL" id="SHH93552.1"/>
    </source>
</evidence>
<reference evidence="4 5" key="1">
    <citation type="submission" date="2016-11" db="EMBL/GenBank/DDBJ databases">
        <authorList>
            <person name="Jaros S."/>
            <person name="Januszkiewicz K."/>
            <person name="Wedrychowicz H."/>
        </authorList>
    </citation>
    <scope>NUCLEOTIDE SEQUENCE [LARGE SCALE GENOMIC DNA]</scope>
    <source>
        <strain evidence="4 5">DSM 9705</strain>
    </source>
</reference>
<dbReference type="PANTHER" id="PTHR30535:SF34">
    <property type="entry name" value="MOLYBDATE-BINDING PROTEIN MOLA"/>
    <property type="match status" value="1"/>
</dbReference>
<feature type="chain" id="PRO_5009914833" evidence="2">
    <location>
        <begin position="20"/>
        <end position="675"/>
    </location>
</feature>
<keyword evidence="5" id="KW-1185">Reference proteome</keyword>
<dbReference type="OrthoDB" id="5409767at2"/>
<evidence type="ECO:0000256" key="2">
    <source>
        <dbReference type="SAM" id="SignalP"/>
    </source>
</evidence>
<dbReference type="Pfam" id="PF01497">
    <property type="entry name" value="Peripla_BP_2"/>
    <property type="match status" value="1"/>
</dbReference>
<dbReference type="EMBL" id="FQXS01000016">
    <property type="protein sequence ID" value="SHH93552.1"/>
    <property type="molecule type" value="Genomic_DNA"/>
</dbReference>
<dbReference type="PROSITE" id="PS50983">
    <property type="entry name" value="FE_B12_PBP"/>
    <property type="match status" value="1"/>
</dbReference>
<proteinExistence type="predicted"/>
<dbReference type="InterPro" id="IPR050902">
    <property type="entry name" value="ABC_Transporter_SBP"/>
</dbReference>
<name>A0A1M5X1S6_9BACT</name>
<keyword evidence="1 2" id="KW-0732">Signal</keyword>
<gene>
    <name evidence="4" type="ORF">SAMN02745124_02670</name>
</gene>
<feature type="signal peptide" evidence="2">
    <location>
        <begin position="1"/>
        <end position="19"/>
    </location>
</feature>